<proteinExistence type="inferred from homology"/>
<dbReference type="InterPro" id="IPR002347">
    <property type="entry name" value="SDR_fam"/>
</dbReference>
<comment type="similarity">
    <text evidence="1">Belongs to the short-chain dehydrogenases/reductases (SDR) family.</text>
</comment>
<protein>
    <submittedName>
        <fullName evidence="3">Glucose 1-dehydrogenase</fullName>
        <ecNumber evidence="3">1.1.1.47</ecNumber>
    </submittedName>
</protein>
<accession>A0A437LV78</accession>
<sequence length="252" mass="25806">MTDFTGQVAFVTGGGAGIGLAVVEAFAAAGAKVVVADIDEKAGQAAADAVVAKGGEAIFVRCDVSDQASVNAAFDATIATFGRVDCAVNNAGIDPEIYPEAKWGIDLFDKIHRVNVRGVALCMEREIAEMLKQGGGAIVNMGSFASLAGIVNKPYYVASKHAVLGITKSAALQYASKGIRINLVAPGAVDTQILKDNIGQMTGDYKPQGGQPGAGRVSQPSEQAHAVLFLCDPKSSFIVGHALSVDGGIAAR</sequence>
<dbReference type="Pfam" id="PF13561">
    <property type="entry name" value="adh_short_C2"/>
    <property type="match status" value="1"/>
</dbReference>
<dbReference type="CDD" id="cd05233">
    <property type="entry name" value="SDR_c"/>
    <property type="match status" value="1"/>
</dbReference>
<dbReference type="RefSeq" id="WP_127746783.1">
    <property type="nucleotide sequence ID" value="NZ_SACN01000006.1"/>
</dbReference>
<evidence type="ECO:0000313" key="4">
    <source>
        <dbReference type="Proteomes" id="UP000282971"/>
    </source>
</evidence>
<dbReference type="PROSITE" id="PS00061">
    <property type="entry name" value="ADH_SHORT"/>
    <property type="match status" value="1"/>
</dbReference>
<dbReference type="PANTHER" id="PTHR24321:SF11">
    <property type="entry name" value="BLR0893 PROTEIN"/>
    <property type="match status" value="1"/>
</dbReference>
<dbReference type="PRINTS" id="PR00081">
    <property type="entry name" value="GDHRDH"/>
</dbReference>
<name>A0A437LV78_9SPHN</name>
<dbReference type="OrthoDB" id="9792355at2"/>
<dbReference type="InterPro" id="IPR020904">
    <property type="entry name" value="Sc_DH/Rdtase_CS"/>
</dbReference>
<evidence type="ECO:0000313" key="3">
    <source>
        <dbReference type="EMBL" id="RVT89193.1"/>
    </source>
</evidence>
<dbReference type="EC" id="1.1.1.47" evidence="3"/>
<dbReference type="NCBIfam" id="NF005559">
    <property type="entry name" value="PRK07231.1"/>
    <property type="match status" value="1"/>
</dbReference>
<dbReference type="PANTHER" id="PTHR24321">
    <property type="entry name" value="DEHYDROGENASES, SHORT CHAIN"/>
    <property type="match status" value="1"/>
</dbReference>
<dbReference type="FunFam" id="3.40.50.720:FF:000084">
    <property type="entry name" value="Short-chain dehydrogenase reductase"/>
    <property type="match status" value="1"/>
</dbReference>
<keyword evidence="4" id="KW-1185">Reference proteome</keyword>
<comment type="caution">
    <text evidence="3">The sequence shown here is derived from an EMBL/GenBank/DDBJ whole genome shotgun (WGS) entry which is preliminary data.</text>
</comment>
<evidence type="ECO:0000256" key="2">
    <source>
        <dbReference type="ARBA" id="ARBA00023002"/>
    </source>
</evidence>
<dbReference type="Gene3D" id="3.40.50.720">
    <property type="entry name" value="NAD(P)-binding Rossmann-like Domain"/>
    <property type="match status" value="1"/>
</dbReference>
<dbReference type="EMBL" id="SACN01000006">
    <property type="protein sequence ID" value="RVT89193.1"/>
    <property type="molecule type" value="Genomic_DNA"/>
</dbReference>
<dbReference type="AlphaFoldDB" id="A0A437LV78"/>
<gene>
    <name evidence="3" type="ORF">EOD43_23055</name>
</gene>
<keyword evidence="2 3" id="KW-0560">Oxidoreductase</keyword>
<dbReference type="InterPro" id="IPR036291">
    <property type="entry name" value="NAD(P)-bd_dom_sf"/>
</dbReference>
<dbReference type="SUPFAM" id="SSF51735">
    <property type="entry name" value="NAD(P)-binding Rossmann-fold domains"/>
    <property type="match status" value="1"/>
</dbReference>
<dbReference type="Proteomes" id="UP000282971">
    <property type="component" value="Unassembled WGS sequence"/>
</dbReference>
<organism evidence="3 4">
    <name type="scientific">Sphingomonas crocodyli</name>
    <dbReference type="NCBI Taxonomy" id="1979270"/>
    <lineage>
        <taxon>Bacteria</taxon>
        <taxon>Pseudomonadati</taxon>
        <taxon>Pseudomonadota</taxon>
        <taxon>Alphaproteobacteria</taxon>
        <taxon>Sphingomonadales</taxon>
        <taxon>Sphingomonadaceae</taxon>
        <taxon>Sphingomonas</taxon>
    </lineage>
</organism>
<reference evidence="3 4" key="1">
    <citation type="submission" date="2019-01" db="EMBL/GenBank/DDBJ databases">
        <authorList>
            <person name="Chen W.-M."/>
        </authorList>
    </citation>
    <scope>NUCLEOTIDE SEQUENCE [LARGE SCALE GENOMIC DNA]</scope>
    <source>
        <strain evidence="3 4">CCP-7</strain>
    </source>
</reference>
<dbReference type="PRINTS" id="PR00080">
    <property type="entry name" value="SDRFAMILY"/>
</dbReference>
<dbReference type="GO" id="GO:0047936">
    <property type="term" value="F:glucose 1-dehydrogenase [NAD(P)+] activity"/>
    <property type="evidence" value="ECO:0007669"/>
    <property type="project" value="UniProtKB-EC"/>
</dbReference>
<evidence type="ECO:0000256" key="1">
    <source>
        <dbReference type="ARBA" id="ARBA00006484"/>
    </source>
</evidence>